<reference evidence="2" key="1">
    <citation type="submission" date="2023-11" db="EMBL/GenBank/DDBJ databases">
        <title>Genome assemblies of two species of porcelain crab, Petrolisthes cinctipes and Petrolisthes manimaculis (Anomura: Porcellanidae).</title>
        <authorList>
            <person name="Angst P."/>
        </authorList>
    </citation>
    <scope>NUCLEOTIDE SEQUENCE</scope>
    <source>
        <strain evidence="2">PB745_02</strain>
        <tissue evidence="2">Gill</tissue>
    </source>
</reference>
<name>A0AAE1NN05_9EUCA</name>
<protein>
    <submittedName>
        <fullName evidence="2">Uncharacterized protein</fullName>
    </submittedName>
</protein>
<evidence type="ECO:0000256" key="1">
    <source>
        <dbReference type="SAM" id="MobiDB-lite"/>
    </source>
</evidence>
<sequence>MYQLSKLIKDDDDEEEEEEKEEEEEEEEEVDDDDDDDNEEEEEEEEEEVDDDDDDDDDEEEGEGNSKIQYIDNCVRGGGAAWTEIYTEQLVTLVSHKTRQCSHSLHPVYTWSSERDKEGENG</sequence>
<evidence type="ECO:0000313" key="2">
    <source>
        <dbReference type="EMBL" id="KAK4292079.1"/>
    </source>
</evidence>
<dbReference type="Proteomes" id="UP001292094">
    <property type="component" value="Unassembled WGS sequence"/>
</dbReference>
<dbReference type="AlphaFoldDB" id="A0AAE1NN05"/>
<feature type="region of interest" description="Disordered" evidence="1">
    <location>
        <begin position="1"/>
        <end position="70"/>
    </location>
</feature>
<evidence type="ECO:0000313" key="3">
    <source>
        <dbReference type="Proteomes" id="UP001292094"/>
    </source>
</evidence>
<feature type="compositionally biased region" description="Acidic residues" evidence="1">
    <location>
        <begin position="10"/>
        <end position="63"/>
    </location>
</feature>
<keyword evidence="3" id="KW-1185">Reference proteome</keyword>
<organism evidence="2 3">
    <name type="scientific">Petrolisthes manimaculis</name>
    <dbReference type="NCBI Taxonomy" id="1843537"/>
    <lineage>
        <taxon>Eukaryota</taxon>
        <taxon>Metazoa</taxon>
        <taxon>Ecdysozoa</taxon>
        <taxon>Arthropoda</taxon>
        <taxon>Crustacea</taxon>
        <taxon>Multicrustacea</taxon>
        <taxon>Malacostraca</taxon>
        <taxon>Eumalacostraca</taxon>
        <taxon>Eucarida</taxon>
        <taxon>Decapoda</taxon>
        <taxon>Pleocyemata</taxon>
        <taxon>Anomura</taxon>
        <taxon>Galatheoidea</taxon>
        <taxon>Porcellanidae</taxon>
        <taxon>Petrolisthes</taxon>
    </lineage>
</organism>
<gene>
    <name evidence="2" type="ORF">Pmani_035127</name>
</gene>
<dbReference type="EMBL" id="JAWZYT010004946">
    <property type="protein sequence ID" value="KAK4292079.1"/>
    <property type="molecule type" value="Genomic_DNA"/>
</dbReference>
<accession>A0AAE1NN05</accession>
<comment type="caution">
    <text evidence="2">The sequence shown here is derived from an EMBL/GenBank/DDBJ whole genome shotgun (WGS) entry which is preliminary data.</text>
</comment>
<proteinExistence type="predicted"/>